<dbReference type="KEGG" id="foc:127750698"/>
<organism evidence="1 2">
    <name type="scientific">Frankliniella occidentalis</name>
    <name type="common">Western flower thrips</name>
    <name type="synonym">Euthrips occidentalis</name>
    <dbReference type="NCBI Taxonomy" id="133901"/>
    <lineage>
        <taxon>Eukaryota</taxon>
        <taxon>Metazoa</taxon>
        <taxon>Ecdysozoa</taxon>
        <taxon>Arthropoda</taxon>
        <taxon>Hexapoda</taxon>
        <taxon>Insecta</taxon>
        <taxon>Pterygota</taxon>
        <taxon>Neoptera</taxon>
        <taxon>Paraneoptera</taxon>
        <taxon>Thysanoptera</taxon>
        <taxon>Terebrantia</taxon>
        <taxon>Thripoidea</taxon>
        <taxon>Thripidae</taxon>
        <taxon>Frankliniella</taxon>
    </lineage>
</organism>
<dbReference type="RefSeq" id="XP_052128976.1">
    <property type="nucleotide sequence ID" value="XM_052273016.1"/>
</dbReference>
<reference evidence="2" key="1">
    <citation type="submission" date="2025-08" db="UniProtKB">
        <authorList>
            <consortium name="RefSeq"/>
        </authorList>
    </citation>
    <scope>IDENTIFICATION</scope>
    <source>
        <tissue evidence="2">Whole organism</tissue>
    </source>
</reference>
<name>A0A9C6X4F1_FRAOC</name>
<dbReference type="AlphaFoldDB" id="A0A9C6X4F1"/>
<dbReference type="Proteomes" id="UP000504606">
    <property type="component" value="Unplaced"/>
</dbReference>
<dbReference type="OrthoDB" id="8193468at2759"/>
<protein>
    <submittedName>
        <fullName evidence="2">Uncharacterized protein LOC127750698</fullName>
    </submittedName>
</protein>
<accession>A0A9C6X4F1</accession>
<gene>
    <name evidence="2" type="primary">LOC127750698</name>
</gene>
<dbReference type="GeneID" id="127750698"/>
<keyword evidence="1" id="KW-1185">Reference proteome</keyword>
<evidence type="ECO:0000313" key="2">
    <source>
        <dbReference type="RefSeq" id="XP_052128976.1"/>
    </source>
</evidence>
<proteinExistence type="predicted"/>
<sequence>MVMLPKLLTLTLNKNNTKEEHLDHIKKYKALIEKIPSSSLFQTAPEGTDVESYVSVEADDGSTPTPIFPFVLWLTSDYCSGKLYLKIDKKFVFLGNVAQGNSHAVIRALEVCMEAHHVFNLQYHPYLCSYYDYLEYLLGMKAPMNSLNKFITAIRQLMP</sequence>
<evidence type="ECO:0000313" key="1">
    <source>
        <dbReference type="Proteomes" id="UP000504606"/>
    </source>
</evidence>